<keyword evidence="8" id="KW-0812">Transmembrane</keyword>
<organism evidence="10 11">
    <name type="scientific">Neisseria gonorrhoeae</name>
    <dbReference type="NCBI Taxonomy" id="485"/>
    <lineage>
        <taxon>Bacteria</taxon>
        <taxon>Pseudomonadati</taxon>
        <taxon>Pseudomonadota</taxon>
        <taxon>Betaproteobacteria</taxon>
        <taxon>Neisseriales</taxon>
        <taxon>Neisseriaceae</taxon>
        <taxon>Neisseria</taxon>
    </lineage>
</organism>
<dbReference type="EMBL" id="FMTB01000034">
    <property type="protein sequence ID" value="SCW14564.1"/>
    <property type="molecule type" value="Genomic_DNA"/>
</dbReference>
<keyword evidence="6" id="KW-0411">Iron-sulfur</keyword>
<dbReference type="InterPro" id="IPR032879">
    <property type="entry name" value="FixG_C"/>
</dbReference>
<keyword evidence="8" id="KW-1133">Transmembrane helix</keyword>
<keyword evidence="1" id="KW-0813">Transport</keyword>
<evidence type="ECO:0000256" key="6">
    <source>
        <dbReference type="ARBA" id="ARBA00023014"/>
    </source>
</evidence>
<keyword evidence="4" id="KW-0249">Electron transport</keyword>
<dbReference type="InterPro" id="IPR014116">
    <property type="entry name" value="Cyt_c_oxidase_cbb3_FixG"/>
</dbReference>
<evidence type="ECO:0000256" key="1">
    <source>
        <dbReference type="ARBA" id="ARBA00022448"/>
    </source>
</evidence>
<dbReference type="InterPro" id="IPR017900">
    <property type="entry name" value="4Fe4S_Fe_S_CS"/>
</dbReference>
<dbReference type="InterPro" id="IPR009051">
    <property type="entry name" value="Helical_ferredxn"/>
</dbReference>
<dbReference type="Pfam" id="PF11614">
    <property type="entry name" value="FixG_C"/>
    <property type="match status" value="1"/>
</dbReference>
<sequence length="548" mass="61326">MYNSGNIFWEKRIFSKLETQCLKKTRKMTSEKQNGGGNGQTINQKSKECRMTTENQAGSPASGIGTSEQTKAAPKVKKTFDPRASVIQIHPEGERIHPKKAEGRFAKLRIAAVLATQFVFYVIPWFNWSGRQAVVFNIPERHFFIFGLSLGVGDLIYLALLLMICAFGLFWWTTIAGRLWCGYSCPQTVYTEIMLWIDNLVEGDRNKRLKLEKSPWNFTKIRIKATKYLLIFLVCAWTGITFAGWFVPIRQFVPDLFTGAAGGGAMFAAAFYGFMTFFFAHIMREKVCLHMCPYARFQSAMFDKDTLIVSYDAERGEPRGARKKTVNKEEAGLGDCINCAMCVQVCPVGIDIRNGLQYQCIGCAACIDACDEIMDKMGYPSGLIRYTTESALEHEYAEKDIKKRLLRPRVAGYGAVLAVVVAAFLVGLSTRKMVEVDILKDRGVMVRENAKGWLENAYSLRIINNSEKEQLITASVKGFDEIALTGLPEGGIKVAPRETITLPVQVSTIPEYADKGSHPIEFIFQYRESGASDGKPVVLEEDATFIGE</sequence>
<evidence type="ECO:0000259" key="9">
    <source>
        <dbReference type="PROSITE" id="PS51379"/>
    </source>
</evidence>
<dbReference type="PROSITE" id="PS51379">
    <property type="entry name" value="4FE4S_FER_2"/>
    <property type="match status" value="1"/>
</dbReference>
<evidence type="ECO:0000256" key="8">
    <source>
        <dbReference type="SAM" id="Phobius"/>
    </source>
</evidence>
<dbReference type="Pfam" id="PF12801">
    <property type="entry name" value="Fer4_5"/>
    <property type="match status" value="1"/>
</dbReference>
<dbReference type="InterPro" id="IPR017896">
    <property type="entry name" value="4Fe4S_Fe-S-bd"/>
</dbReference>
<keyword evidence="5" id="KW-0408">Iron</keyword>
<evidence type="ECO:0000256" key="3">
    <source>
        <dbReference type="ARBA" id="ARBA00022723"/>
    </source>
</evidence>
<keyword evidence="2" id="KW-0004">4Fe-4S</keyword>
<dbReference type="Gene3D" id="2.60.40.10">
    <property type="entry name" value="Immunoglobulins"/>
    <property type="match status" value="1"/>
</dbReference>
<evidence type="ECO:0000256" key="7">
    <source>
        <dbReference type="SAM" id="MobiDB-lite"/>
    </source>
</evidence>
<dbReference type="PANTHER" id="PTHR30176:SF3">
    <property type="entry name" value="FERREDOXIN-TYPE PROTEIN NAPH"/>
    <property type="match status" value="1"/>
</dbReference>
<feature type="transmembrane region" description="Helical" evidence="8">
    <location>
        <begin position="228"/>
        <end position="247"/>
    </location>
</feature>
<dbReference type="FunFam" id="1.10.1060.10:FF:000015">
    <property type="entry name" value="Cytochrome c oxidase accessory protein CcoG"/>
    <property type="match status" value="1"/>
</dbReference>
<dbReference type="PROSITE" id="PS00198">
    <property type="entry name" value="4FE4S_FER_1"/>
    <property type="match status" value="1"/>
</dbReference>
<feature type="transmembrane region" description="Helical" evidence="8">
    <location>
        <begin position="143"/>
        <end position="172"/>
    </location>
</feature>
<evidence type="ECO:0000256" key="4">
    <source>
        <dbReference type="ARBA" id="ARBA00022982"/>
    </source>
</evidence>
<dbReference type="SUPFAM" id="SSF54862">
    <property type="entry name" value="4Fe-4S ferredoxins"/>
    <property type="match status" value="1"/>
</dbReference>
<dbReference type="InterPro" id="IPR013783">
    <property type="entry name" value="Ig-like_fold"/>
</dbReference>
<dbReference type="GO" id="GO:0005886">
    <property type="term" value="C:plasma membrane"/>
    <property type="evidence" value="ECO:0007669"/>
    <property type="project" value="TreeGrafter"/>
</dbReference>
<evidence type="ECO:0000256" key="2">
    <source>
        <dbReference type="ARBA" id="ARBA00022485"/>
    </source>
</evidence>
<feature type="region of interest" description="Disordered" evidence="7">
    <location>
        <begin position="26"/>
        <end position="68"/>
    </location>
</feature>
<feature type="domain" description="4Fe-4S ferredoxin-type" evidence="9">
    <location>
        <begin position="327"/>
        <end position="355"/>
    </location>
</feature>
<dbReference type="Pfam" id="PF13746">
    <property type="entry name" value="Fer4_18"/>
    <property type="match status" value="1"/>
</dbReference>
<comment type="caution">
    <text evidence="10">The sequence shown here is derived from an EMBL/GenBank/DDBJ whole genome shotgun (WGS) entry which is preliminary data.</text>
</comment>
<feature type="transmembrane region" description="Helical" evidence="8">
    <location>
        <begin position="410"/>
        <end position="428"/>
    </location>
</feature>
<evidence type="ECO:0000313" key="11">
    <source>
        <dbReference type="Proteomes" id="UP000182484"/>
    </source>
</evidence>
<reference evidence="10 11" key="1">
    <citation type="submission" date="2016-09" db="EMBL/GenBank/DDBJ databases">
        <authorList>
            <person name="Kumanski S."/>
            <person name="Beatrice B."/>
        </authorList>
    </citation>
    <scope>NUCLEOTIDE SEQUENCE [LARGE SCALE GENOMIC DNA]</scope>
    <source>
        <strain evidence="10">Mankind</strain>
    </source>
</reference>
<dbReference type="PANTHER" id="PTHR30176">
    <property type="entry name" value="FERREDOXIN-TYPE PROTEIN NAPH"/>
    <property type="match status" value="1"/>
</dbReference>
<protein>
    <submittedName>
        <fullName evidence="10">Ferredoxin</fullName>
    </submittedName>
</protein>
<dbReference type="GO" id="GO:0046872">
    <property type="term" value="F:metal ion binding"/>
    <property type="evidence" value="ECO:0007669"/>
    <property type="project" value="UniProtKB-KW"/>
</dbReference>
<evidence type="ECO:0000313" key="10">
    <source>
        <dbReference type="EMBL" id="SCW14564.1"/>
    </source>
</evidence>
<evidence type="ECO:0000256" key="5">
    <source>
        <dbReference type="ARBA" id="ARBA00023004"/>
    </source>
</evidence>
<accession>A0AB74ERB6</accession>
<name>A0AB74ERB6_NEIGO</name>
<keyword evidence="8" id="KW-0472">Membrane</keyword>
<feature type="transmembrane region" description="Helical" evidence="8">
    <location>
        <begin position="259"/>
        <end position="280"/>
    </location>
</feature>
<feature type="transmembrane region" description="Helical" evidence="8">
    <location>
        <begin position="105"/>
        <end position="123"/>
    </location>
</feature>
<dbReference type="InterPro" id="IPR051684">
    <property type="entry name" value="Electron_Trans/Redox"/>
</dbReference>
<dbReference type="GO" id="GO:0051539">
    <property type="term" value="F:4 iron, 4 sulfur cluster binding"/>
    <property type="evidence" value="ECO:0007669"/>
    <property type="project" value="UniProtKB-KW"/>
</dbReference>
<dbReference type="NCBIfam" id="TIGR02745">
    <property type="entry name" value="ccoG_rdxA_fixG"/>
    <property type="match status" value="1"/>
</dbReference>
<dbReference type="Gene3D" id="1.10.1060.10">
    <property type="entry name" value="Alpha-helical ferredoxin"/>
    <property type="match status" value="1"/>
</dbReference>
<dbReference type="AlphaFoldDB" id="A0AB74ERB6"/>
<proteinExistence type="predicted"/>
<feature type="compositionally biased region" description="Polar residues" evidence="7">
    <location>
        <begin position="52"/>
        <end position="68"/>
    </location>
</feature>
<keyword evidence="3" id="KW-0479">Metal-binding</keyword>
<dbReference type="Proteomes" id="UP000182484">
    <property type="component" value="Unassembled WGS sequence"/>
</dbReference>
<gene>
    <name evidence="10" type="ORF">ESCNG_40012</name>
</gene>